<dbReference type="SMART" id="SM00367">
    <property type="entry name" value="LRR_CC"/>
    <property type="match status" value="4"/>
</dbReference>
<dbReference type="FunCoup" id="A0A8V0XE00">
    <property type="interactions" value="865"/>
</dbReference>
<evidence type="ECO:0000256" key="1">
    <source>
        <dbReference type="ARBA" id="ARBA00022614"/>
    </source>
</evidence>
<dbReference type="PANTHER" id="PTHR13318">
    <property type="entry name" value="PARTNER OF PAIRED, ISOFORM B-RELATED"/>
    <property type="match status" value="1"/>
</dbReference>
<sequence length="420" mass="47514">MSSRASSLVLVIFSCLQEDGRRDWLCFTSRWEQRTLLGSPGPLRPAPPLGLSHWLALVMWLNAHRCRRSSTSVTPPPHRNRKCPRAGCGSCFSSSPPCKRRKWERPKMAAAELAALPELVVLRILELLPLRDRLRAASVCRRWKRIAENGALWTEVDLTPHKLSCRTLWHALRHCLRPNLLTLRLRGTLRTTSRHRLLSPALLSALTTRCPHLQHLSLTEADLHTIPYNSLPPSLTTLELCCCEIPSLWFFGSDAPRLQHLELHNVPAFSDRHLLNVSSHSHLRTLSLLGTYRVTDVGMERAAPHLEGLEHLELQHCVLTDSALHFIARHMKRLRVLEITSIPHLTDLGLASLAALEHLEVLHLDLYNKFSLRAVTALCRALPRLRSLTLDGVHSEDETMGEIRVVVPRCSFTPPPRPQA</sequence>
<dbReference type="Ensembl" id="ENSGALT00010006156.1">
    <property type="protein sequence ID" value="ENSGALP00010003840.1"/>
    <property type="gene ID" value="ENSGALG00010002658.1"/>
</dbReference>
<dbReference type="Pfam" id="PF12937">
    <property type="entry name" value="F-box-like"/>
    <property type="match status" value="1"/>
</dbReference>
<dbReference type="PROSITE" id="PS50181">
    <property type="entry name" value="FBOX"/>
    <property type="match status" value="1"/>
</dbReference>
<dbReference type="AlphaFoldDB" id="A0A8V0XE00"/>
<dbReference type="InterPro" id="IPR001810">
    <property type="entry name" value="F-box_dom"/>
</dbReference>
<evidence type="ECO:0000313" key="4">
    <source>
        <dbReference type="Ensembl" id="ENSGALP00010003840.1"/>
    </source>
</evidence>
<proteinExistence type="predicted"/>
<reference evidence="4" key="3">
    <citation type="submission" date="2025-09" db="UniProtKB">
        <authorList>
            <consortium name="Ensembl"/>
        </authorList>
    </citation>
    <scope>IDENTIFICATION</scope>
    <source>
        <strain evidence="4">broiler</strain>
    </source>
</reference>
<dbReference type="InterPro" id="IPR032675">
    <property type="entry name" value="LRR_dom_sf"/>
</dbReference>
<dbReference type="OrthoDB" id="9119579at2759"/>
<keyword evidence="1" id="KW-0433">Leucine-rich repeat</keyword>
<dbReference type="SUPFAM" id="SSF52047">
    <property type="entry name" value="RNI-like"/>
    <property type="match status" value="1"/>
</dbReference>
<organism evidence="4 5">
    <name type="scientific">Gallus gallus</name>
    <name type="common">Chicken</name>
    <dbReference type="NCBI Taxonomy" id="9031"/>
    <lineage>
        <taxon>Eukaryota</taxon>
        <taxon>Metazoa</taxon>
        <taxon>Chordata</taxon>
        <taxon>Craniata</taxon>
        <taxon>Vertebrata</taxon>
        <taxon>Euteleostomi</taxon>
        <taxon>Archelosauria</taxon>
        <taxon>Archosauria</taxon>
        <taxon>Dinosauria</taxon>
        <taxon>Saurischia</taxon>
        <taxon>Theropoda</taxon>
        <taxon>Coelurosauria</taxon>
        <taxon>Aves</taxon>
        <taxon>Neognathae</taxon>
        <taxon>Galloanserae</taxon>
        <taxon>Galliformes</taxon>
        <taxon>Phasianidae</taxon>
        <taxon>Phasianinae</taxon>
        <taxon>Gallus</taxon>
    </lineage>
</organism>
<dbReference type="SMART" id="SM00256">
    <property type="entry name" value="FBOX"/>
    <property type="match status" value="1"/>
</dbReference>
<reference evidence="4" key="1">
    <citation type="submission" date="2020-11" db="EMBL/GenBank/DDBJ databases">
        <title>Gallus gallus (Chicken) genome, bGalGal1, GRCg7b, maternal haplotype autosomes + Z &amp; W.</title>
        <authorList>
            <person name="Warren W."/>
            <person name="Formenti G."/>
            <person name="Fedrigo O."/>
            <person name="Haase B."/>
            <person name="Mountcastle J."/>
            <person name="Balacco J."/>
            <person name="Tracey A."/>
            <person name="Schneider V."/>
            <person name="Okimoto R."/>
            <person name="Cheng H."/>
            <person name="Hawken R."/>
            <person name="Howe K."/>
            <person name="Jarvis E.D."/>
        </authorList>
    </citation>
    <scope>NUCLEOTIDE SEQUENCE [LARGE SCALE GENOMIC DNA]</scope>
    <source>
        <strain evidence="4">Broiler</strain>
    </source>
</reference>
<evidence type="ECO:0000259" key="3">
    <source>
        <dbReference type="PROSITE" id="PS50181"/>
    </source>
</evidence>
<protein>
    <submittedName>
        <fullName evidence="4">F-box and leucine rich repeat protein 12</fullName>
    </submittedName>
</protein>
<gene>
    <name evidence="4" type="primary">FBXL12</name>
</gene>
<evidence type="ECO:0000313" key="5">
    <source>
        <dbReference type="Proteomes" id="UP000000539"/>
    </source>
</evidence>
<dbReference type="Gene3D" id="3.80.10.10">
    <property type="entry name" value="Ribonuclease Inhibitor"/>
    <property type="match status" value="1"/>
</dbReference>
<dbReference type="PROSITE" id="PS51257">
    <property type="entry name" value="PROKAR_LIPOPROTEIN"/>
    <property type="match status" value="1"/>
</dbReference>
<name>A0A8V0XE00_CHICK</name>
<dbReference type="InterPro" id="IPR036047">
    <property type="entry name" value="F-box-like_dom_sf"/>
</dbReference>
<feature type="domain" description="F-box" evidence="3">
    <location>
        <begin position="110"/>
        <end position="156"/>
    </location>
</feature>
<reference evidence="4" key="2">
    <citation type="submission" date="2025-08" db="UniProtKB">
        <authorList>
            <consortium name="Ensembl"/>
        </authorList>
    </citation>
    <scope>IDENTIFICATION</scope>
    <source>
        <strain evidence="4">broiler</strain>
    </source>
</reference>
<dbReference type="SUPFAM" id="SSF81383">
    <property type="entry name" value="F-box domain"/>
    <property type="match status" value="1"/>
</dbReference>
<keyword evidence="5" id="KW-1185">Reference proteome</keyword>
<keyword evidence="2" id="KW-0833">Ubl conjugation pathway</keyword>
<evidence type="ECO:0000256" key="2">
    <source>
        <dbReference type="ARBA" id="ARBA00022786"/>
    </source>
</evidence>
<dbReference type="GeneTree" id="ENSGT00390000003354"/>
<dbReference type="InterPro" id="IPR006553">
    <property type="entry name" value="Leu-rich_rpt_Cys-con_subtyp"/>
</dbReference>
<accession>A0A8V0XE00</accession>
<dbReference type="Proteomes" id="UP000000539">
    <property type="component" value="Chromosome 30"/>
</dbReference>